<dbReference type="EMBL" id="JACQXR010000133">
    <property type="protein sequence ID" value="MBI4727493.1"/>
    <property type="molecule type" value="Genomic_DNA"/>
</dbReference>
<reference evidence="4" key="1">
    <citation type="submission" date="2020-07" db="EMBL/GenBank/DDBJ databases">
        <title>Huge and variable diversity of episymbiotic CPR bacteria and DPANN archaea in groundwater ecosystems.</title>
        <authorList>
            <person name="He C.Y."/>
            <person name="Keren R."/>
            <person name="Whittaker M."/>
            <person name="Farag I.F."/>
            <person name="Doudna J."/>
            <person name="Cate J.H.D."/>
            <person name="Banfield J.F."/>
        </authorList>
    </citation>
    <scope>NUCLEOTIDE SEQUENCE</scope>
    <source>
        <strain evidence="4">NC_groundwater_1520_Pr4_B-0.1um_53_5</strain>
    </source>
</reference>
<keyword evidence="1" id="KW-0175">Coiled coil</keyword>
<comment type="caution">
    <text evidence="4">The sequence shown here is derived from an EMBL/GenBank/DDBJ whole genome shotgun (WGS) entry which is preliminary data.</text>
</comment>
<proteinExistence type="predicted"/>
<feature type="signal peptide" evidence="3">
    <location>
        <begin position="1"/>
        <end position="20"/>
    </location>
</feature>
<dbReference type="AlphaFoldDB" id="A0A933IFI5"/>
<evidence type="ECO:0000313" key="4">
    <source>
        <dbReference type="EMBL" id="MBI4727493.1"/>
    </source>
</evidence>
<evidence type="ECO:0000256" key="2">
    <source>
        <dbReference type="SAM" id="MobiDB-lite"/>
    </source>
</evidence>
<dbReference type="GO" id="GO:0042597">
    <property type="term" value="C:periplasmic space"/>
    <property type="evidence" value="ECO:0007669"/>
    <property type="project" value="InterPro"/>
</dbReference>
<feature type="chain" id="PRO_5037289437" evidence="3">
    <location>
        <begin position="21"/>
        <end position="170"/>
    </location>
</feature>
<feature type="region of interest" description="Disordered" evidence="2">
    <location>
        <begin position="147"/>
        <end position="170"/>
    </location>
</feature>
<dbReference type="InterPro" id="IPR012899">
    <property type="entry name" value="LTXXQ"/>
</dbReference>
<dbReference type="Proteomes" id="UP000736328">
    <property type="component" value="Unassembled WGS sequence"/>
</dbReference>
<feature type="coiled-coil region" evidence="1">
    <location>
        <begin position="78"/>
        <end position="132"/>
    </location>
</feature>
<gene>
    <name evidence="4" type="ORF">HY768_09820</name>
</gene>
<dbReference type="Gene3D" id="1.20.120.1490">
    <property type="match status" value="1"/>
</dbReference>
<organism evidence="4 5">
    <name type="scientific">candidate division TA06 bacterium</name>
    <dbReference type="NCBI Taxonomy" id="2250710"/>
    <lineage>
        <taxon>Bacteria</taxon>
        <taxon>Bacteria division TA06</taxon>
    </lineage>
</organism>
<evidence type="ECO:0000256" key="3">
    <source>
        <dbReference type="SAM" id="SignalP"/>
    </source>
</evidence>
<name>A0A933IFI5_UNCT6</name>
<keyword evidence="3" id="KW-0732">Signal</keyword>
<evidence type="ECO:0000313" key="5">
    <source>
        <dbReference type="Proteomes" id="UP000736328"/>
    </source>
</evidence>
<feature type="compositionally biased region" description="Polar residues" evidence="2">
    <location>
        <begin position="161"/>
        <end position="170"/>
    </location>
</feature>
<sequence length="170" mass="19068">MKKAITLAVMLLATVGLALAQCPMGPGEGDGPMMEHGGMKDCGNPGMGMGRGQWWENPEVIQKLSLTAEQTEKIDQLALKHRKEMVKLEADMKIARMEYQDLLESNATDSEIRKKSGEMKSLMNKLHDARTEHMLEVRKVLTADQQKKLKAEKTGMRRQMKNNPGCQDKD</sequence>
<protein>
    <submittedName>
        <fullName evidence="4">Periplasmic heavy metal sensor</fullName>
    </submittedName>
</protein>
<dbReference type="Pfam" id="PF07813">
    <property type="entry name" value="LTXXQ"/>
    <property type="match status" value="1"/>
</dbReference>
<accession>A0A933IFI5</accession>
<evidence type="ECO:0000256" key="1">
    <source>
        <dbReference type="SAM" id="Coils"/>
    </source>
</evidence>